<proteinExistence type="predicted"/>
<feature type="domain" description="Reverse transcriptase" evidence="1">
    <location>
        <begin position="1"/>
        <end position="174"/>
    </location>
</feature>
<reference evidence="2" key="1">
    <citation type="journal article" date="2023" name="G3 (Bethesda)">
        <title>Whole genome assemblies of Zophobas morio and Tenebrio molitor.</title>
        <authorList>
            <person name="Kaur S."/>
            <person name="Stinson S.A."/>
            <person name="diCenzo G.C."/>
        </authorList>
    </citation>
    <scope>NUCLEOTIDE SEQUENCE</scope>
    <source>
        <strain evidence="2">QUZm001</strain>
    </source>
</reference>
<organism evidence="2 3">
    <name type="scientific">Zophobas morio</name>
    <dbReference type="NCBI Taxonomy" id="2755281"/>
    <lineage>
        <taxon>Eukaryota</taxon>
        <taxon>Metazoa</taxon>
        <taxon>Ecdysozoa</taxon>
        <taxon>Arthropoda</taxon>
        <taxon>Hexapoda</taxon>
        <taxon>Insecta</taxon>
        <taxon>Pterygota</taxon>
        <taxon>Neoptera</taxon>
        <taxon>Endopterygota</taxon>
        <taxon>Coleoptera</taxon>
        <taxon>Polyphaga</taxon>
        <taxon>Cucujiformia</taxon>
        <taxon>Tenebrionidae</taxon>
        <taxon>Zophobas</taxon>
    </lineage>
</organism>
<dbReference type="InterPro" id="IPR000477">
    <property type="entry name" value="RT_dom"/>
</dbReference>
<dbReference type="Pfam" id="PF00078">
    <property type="entry name" value="RVT_1"/>
    <property type="match status" value="1"/>
</dbReference>
<evidence type="ECO:0000313" key="3">
    <source>
        <dbReference type="Proteomes" id="UP001168821"/>
    </source>
</evidence>
<sequence>MVSSGQVRSGRVGSDQVKSGRLGSLNCISKLLEHILFCLRSSYRVSSKFGVPQGLVLGPLLWIDVYDDLLKLKIAGVTQVGFADDRVLIFMAETQSTLEYIVNRALDMVVRWMEIRKMELALEKTKTLTLYGPRKRDSVRFKIRNTEIRPSKEAHIRYATDKAEKSIVALGKLMANVAGPMDIGRKILLNGVANCIYSLP</sequence>
<dbReference type="PROSITE" id="PS50878">
    <property type="entry name" value="RT_POL"/>
    <property type="match status" value="1"/>
</dbReference>
<protein>
    <recommendedName>
        <fullName evidence="1">Reverse transcriptase domain-containing protein</fullName>
    </recommendedName>
</protein>
<evidence type="ECO:0000313" key="2">
    <source>
        <dbReference type="EMBL" id="KAJ3639381.1"/>
    </source>
</evidence>
<comment type="caution">
    <text evidence="2">The sequence shown here is derived from an EMBL/GenBank/DDBJ whole genome shotgun (WGS) entry which is preliminary data.</text>
</comment>
<name>A0AA38M0U3_9CUCU</name>
<gene>
    <name evidence="2" type="ORF">Zmor_002742</name>
</gene>
<dbReference type="EMBL" id="JALNTZ010000010">
    <property type="protein sequence ID" value="KAJ3639381.1"/>
    <property type="molecule type" value="Genomic_DNA"/>
</dbReference>
<dbReference type="AlphaFoldDB" id="A0AA38M0U3"/>
<dbReference type="Proteomes" id="UP001168821">
    <property type="component" value="Unassembled WGS sequence"/>
</dbReference>
<accession>A0AA38M0U3</accession>
<dbReference type="PANTHER" id="PTHR33332">
    <property type="entry name" value="REVERSE TRANSCRIPTASE DOMAIN-CONTAINING PROTEIN"/>
    <property type="match status" value="1"/>
</dbReference>
<keyword evidence="3" id="KW-1185">Reference proteome</keyword>
<evidence type="ECO:0000259" key="1">
    <source>
        <dbReference type="PROSITE" id="PS50878"/>
    </source>
</evidence>